<evidence type="ECO:0000256" key="4">
    <source>
        <dbReference type="PROSITE-ProRule" id="PRU00134"/>
    </source>
</evidence>
<evidence type="ECO:0000256" key="1">
    <source>
        <dbReference type="ARBA" id="ARBA00022723"/>
    </source>
</evidence>
<evidence type="ECO:0000256" key="3">
    <source>
        <dbReference type="ARBA" id="ARBA00022833"/>
    </source>
</evidence>
<dbReference type="EnsemblMetazoa" id="XM_038201432.1">
    <property type="protein sequence ID" value="XP_038057360.1"/>
    <property type="gene ID" value="LOC119728966"/>
</dbReference>
<dbReference type="PROSITE" id="PS01360">
    <property type="entry name" value="ZF_MYND_1"/>
    <property type="match status" value="1"/>
</dbReference>
<dbReference type="GeneID" id="119728966"/>
<dbReference type="RefSeq" id="XP_038057360.1">
    <property type="nucleotide sequence ID" value="XM_038201432.1"/>
</dbReference>
<evidence type="ECO:0000259" key="5">
    <source>
        <dbReference type="PROSITE" id="PS50865"/>
    </source>
</evidence>
<organism evidence="6 7">
    <name type="scientific">Patiria miniata</name>
    <name type="common">Bat star</name>
    <name type="synonym">Asterina miniata</name>
    <dbReference type="NCBI Taxonomy" id="46514"/>
    <lineage>
        <taxon>Eukaryota</taxon>
        <taxon>Metazoa</taxon>
        <taxon>Echinodermata</taxon>
        <taxon>Eleutherozoa</taxon>
        <taxon>Asterozoa</taxon>
        <taxon>Asteroidea</taxon>
        <taxon>Valvatacea</taxon>
        <taxon>Valvatida</taxon>
        <taxon>Asterinidae</taxon>
        <taxon>Patiria</taxon>
    </lineage>
</organism>
<dbReference type="PROSITE" id="PS50865">
    <property type="entry name" value="ZF_MYND_2"/>
    <property type="match status" value="1"/>
</dbReference>
<dbReference type="AlphaFoldDB" id="A0A914A169"/>
<dbReference type="OrthoDB" id="5282002at2759"/>
<reference evidence="6" key="1">
    <citation type="submission" date="2022-11" db="UniProtKB">
        <authorList>
            <consortium name="EnsemblMetazoa"/>
        </authorList>
    </citation>
    <scope>IDENTIFICATION</scope>
</reference>
<evidence type="ECO:0000256" key="2">
    <source>
        <dbReference type="ARBA" id="ARBA00022771"/>
    </source>
</evidence>
<sequence length="635" mass="72925">MDVKRGHCWRCERQLPEDLVRCSQCPQAEYCSRGCLQEDRVRHGSVECQNFGPKRCSQCGKQGKLKECAGCNNAWYCHSTCQMANWPTHKQQCKLIESYIKEASMGMRCFHSRQGESVSRHPEPPVYIGNTIASDFLRLEENEWSGLSMLSGDMGEDELKKNYNLLSIGCGDLRSTVLTVASLPAKYLGNIQVTLDDLDPFVMARNVMFLAMMVRYSTREGIASSLATIWYSVLISASDYDLIKDTLQELVKMSQEELFALTHGLVTVSEADLRYLQEVWEGWLMLKCNRKAKDSINLQQQRKRVFDSDIGAIVGIPQFLNRLSRRDAKFMKDWFGHGLFLPTDKCRGNSGLDFDNPTLTGRTSANVLNKTPKEYDFAYCIRTDQTPFIVWDCLRVDESTEQPLLSVMARYHDYVTKLLRQTINFISQGRLTVNIFLAHCLDFPNHHLTLNLPHYDRIFTSNLLDYVGLCTLLKVFKPLLNHDNMYSTIVNQALNWIGNCTPHADVQKLPPTETFKYQKMCRQDTGFSAILATEFNNNREYYNTTHWFLAYLRAEIMAGGVGTHVPATDHVPKLNEVMHYGGLRMRDFRKGRNKLMPFQYRVNARRITMVDGHTRNVEWCLPEHKSSSSAEPIHE</sequence>
<feature type="domain" description="MYND-type" evidence="5">
    <location>
        <begin position="56"/>
        <end position="93"/>
    </location>
</feature>
<accession>A0A914A169</accession>
<dbReference type="GO" id="GO:0008270">
    <property type="term" value="F:zinc ion binding"/>
    <property type="evidence" value="ECO:0007669"/>
    <property type="project" value="UniProtKB-KW"/>
</dbReference>
<dbReference type="InterPro" id="IPR027974">
    <property type="entry name" value="DUF4470"/>
</dbReference>
<keyword evidence="1" id="KW-0479">Metal-binding</keyword>
<dbReference type="OMA" id="NEVMHYG"/>
<name>A0A914A169_PATMI</name>
<keyword evidence="3" id="KW-0862">Zinc</keyword>
<dbReference type="Proteomes" id="UP000887568">
    <property type="component" value="Unplaced"/>
</dbReference>
<protein>
    <recommendedName>
        <fullName evidence="5">MYND-type domain-containing protein</fullName>
    </recommendedName>
</protein>
<dbReference type="Pfam" id="PF14737">
    <property type="entry name" value="DUF4470"/>
    <property type="match status" value="1"/>
</dbReference>
<evidence type="ECO:0000313" key="6">
    <source>
        <dbReference type="EnsemblMetazoa" id="XP_038057360.1"/>
    </source>
</evidence>
<evidence type="ECO:0000313" key="7">
    <source>
        <dbReference type="Proteomes" id="UP000887568"/>
    </source>
</evidence>
<keyword evidence="2 4" id="KW-0863">Zinc-finger</keyword>
<dbReference type="Pfam" id="PF01753">
    <property type="entry name" value="zf-MYND"/>
    <property type="match status" value="2"/>
</dbReference>
<dbReference type="SUPFAM" id="SSF144232">
    <property type="entry name" value="HIT/MYND zinc finger-like"/>
    <property type="match status" value="2"/>
</dbReference>
<dbReference type="InterPro" id="IPR002893">
    <property type="entry name" value="Znf_MYND"/>
</dbReference>
<dbReference type="Gene3D" id="6.10.140.2220">
    <property type="match status" value="1"/>
</dbReference>
<keyword evidence="7" id="KW-1185">Reference proteome</keyword>
<proteinExistence type="predicted"/>